<dbReference type="PROSITE" id="PS51193">
    <property type="entry name" value="HELICASE_ATP_BIND_2"/>
    <property type="match status" value="1"/>
</dbReference>
<dbReference type="Pfam" id="PF13307">
    <property type="entry name" value="Helicase_C_2"/>
    <property type="match status" value="1"/>
</dbReference>
<dbReference type="InterPro" id="IPR042493">
    <property type="entry name" value="XPD_DNA_FeS"/>
</dbReference>
<evidence type="ECO:0000256" key="9">
    <source>
        <dbReference type="ARBA" id="ARBA00023014"/>
    </source>
</evidence>
<dbReference type="OrthoDB" id="27512at2157"/>
<evidence type="ECO:0000256" key="2">
    <source>
        <dbReference type="ARBA" id="ARBA00022723"/>
    </source>
</evidence>
<organism evidence="15 16">
    <name type="scientific">Methanocella arvoryzae (strain DSM 22066 / NBRC 105507 / MRE50)</name>
    <dbReference type="NCBI Taxonomy" id="351160"/>
    <lineage>
        <taxon>Archaea</taxon>
        <taxon>Methanobacteriati</taxon>
        <taxon>Methanobacteriota</taxon>
        <taxon>Stenosarchaea group</taxon>
        <taxon>Methanomicrobia</taxon>
        <taxon>Methanocellales</taxon>
        <taxon>Methanocellaceae</taxon>
        <taxon>Methanocella</taxon>
    </lineage>
</organism>
<dbReference type="Pfam" id="PF06733">
    <property type="entry name" value="DEAD_2"/>
    <property type="match status" value="1"/>
</dbReference>
<evidence type="ECO:0000256" key="11">
    <source>
        <dbReference type="ARBA" id="ARBA00023204"/>
    </source>
</evidence>
<keyword evidence="9" id="KW-0411">Iron-sulfur</keyword>
<keyword evidence="6 15" id="KW-0347">Helicase</keyword>
<evidence type="ECO:0000256" key="10">
    <source>
        <dbReference type="ARBA" id="ARBA00023125"/>
    </source>
</evidence>
<evidence type="ECO:0000256" key="5">
    <source>
        <dbReference type="ARBA" id="ARBA00022801"/>
    </source>
</evidence>
<dbReference type="GO" id="GO:0005524">
    <property type="term" value="F:ATP binding"/>
    <property type="evidence" value="ECO:0007669"/>
    <property type="project" value="UniProtKB-KW"/>
</dbReference>
<reference evidence="15 16" key="1">
    <citation type="journal article" date="2006" name="Science">
        <title>Genome of rice cluster I archaea -- the key methane producers in the rice rhizosphere.</title>
        <authorList>
            <person name="Erkel C."/>
            <person name="Kube M."/>
            <person name="Reinhardt R."/>
            <person name="Liesack W."/>
        </authorList>
    </citation>
    <scope>NUCLEOTIDE SEQUENCE [LARGE SCALE GENOMIC DNA]</scope>
    <source>
        <strain evidence="16">DSM 22066 / NBRC 105507 / MRE50</strain>
    </source>
</reference>
<dbReference type="PANTHER" id="PTHR11472">
    <property type="entry name" value="DNA REPAIR DEAD HELICASE RAD3/XP-D SUBFAMILY MEMBER"/>
    <property type="match status" value="1"/>
</dbReference>
<dbReference type="STRING" id="351160.RCIX2277"/>
<dbReference type="eggNOG" id="arCOG00770">
    <property type="taxonomic scope" value="Archaea"/>
</dbReference>
<dbReference type="AlphaFoldDB" id="Q0W2K8"/>
<gene>
    <name evidence="15" type="primary">repD</name>
    <name evidence="15" type="ORF">RCIX2277</name>
</gene>
<evidence type="ECO:0000256" key="3">
    <source>
        <dbReference type="ARBA" id="ARBA00022741"/>
    </source>
</evidence>
<keyword evidence="7" id="KW-0067">ATP-binding</keyword>
<dbReference type="InterPro" id="IPR006555">
    <property type="entry name" value="ATP-dep_Helicase_C"/>
</dbReference>
<keyword evidence="16" id="KW-1185">Reference proteome</keyword>
<evidence type="ECO:0000256" key="8">
    <source>
        <dbReference type="ARBA" id="ARBA00023004"/>
    </source>
</evidence>
<evidence type="ECO:0000256" key="4">
    <source>
        <dbReference type="ARBA" id="ARBA00022763"/>
    </source>
</evidence>
<dbReference type="InterPro" id="IPR027417">
    <property type="entry name" value="P-loop_NTPase"/>
</dbReference>
<dbReference type="InterPro" id="IPR014001">
    <property type="entry name" value="Helicase_ATP-bd"/>
</dbReference>
<keyword evidence="1" id="KW-0004">4Fe-4S</keyword>
<evidence type="ECO:0000256" key="7">
    <source>
        <dbReference type="ARBA" id="ARBA00022840"/>
    </source>
</evidence>
<dbReference type="SMART" id="SM00488">
    <property type="entry name" value="DEXDc2"/>
    <property type="match status" value="1"/>
</dbReference>
<keyword evidence="12" id="KW-0413">Isomerase</keyword>
<dbReference type="EMBL" id="AM114193">
    <property type="protein sequence ID" value="CAJ37385.1"/>
    <property type="molecule type" value="Genomic_DNA"/>
</dbReference>
<keyword evidence="3" id="KW-0547">Nucleotide-binding</keyword>
<accession>Q0W2K8</accession>
<feature type="domain" description="Helicase ATP-binding" evidence="14">
    <location>
        <begin position="4"/>
        <end position="306"/>
    </location>
</feature>
<dbReference type="Proteomes" id="UP000000663">
    <property type="component" value="Chromosome"/>
</dbReference>
<dbReference type="GO" id="GO:0003678">
    <property type="term" value="F:DNA helicase activity"/>
    <property type="evidence" value="ECO:0007669"/>
    <property type="project" value="InterPro"/>
</dbReference>
<dbReference type="Gene3D" id="1.10.275.40">
    <property type="match status" value="1"/>
</dbReference>
<keyword evidence="10" id="KW-0238">DNA-binding</keyword>
<dbReference type="InterPro" id="IPR006554">
    <property type="entry name" value="Helicase-like_DEXD_c2"/>
</dbReference>
<dbReference type="Gene3D" id="1.10.30.20">
    <property type="entry name" value="Bacterial XPD DNA helicase, FeS cluster domain"/>
    <property type="match status" value="1"/>
</dbReference>
<dbReference type="KEGG" id="rci:RCIX2277"/>
<dbReference type="GeneID" id="5143285"/>
<dbReference type="GO" id="GO:0003677">
    <property type="term" value="F:DNA binding"/>
    <property type="evidence" value="ECO:0007669"/>
    <property type="project" value="UniProtKB-KW"/>
</dbReference>
<dbReference type="InterPro" id="IPR014013">
    <property type="entry name" value="Helic_SF1/SF2_ATP-bd_DinG/Rad3"/>
</dbReference>
<dbReference type="GO" id="GO:0006281">
    <property type="term" value="P:DNA repair"/>
    <property type="evidence" value="ECO:0007669"/>
    <property type="project" value="UniProtKB-KW"/>
</dbReference>
<keyword evidence="2" id="KW-0479">Metal-binding</keyword>
<keyword evidence="11" id="KW-0234">DNA repair</keyword>
<feature type="coiled-coil region" evidence="13">
    <location>
        <begin position="114"/>
        <end position="172"/>
    </location>
</feature>
<evidence type="ECO:0000259" key="14">
    <source>
        <dbReference type="PROSITE" id="PS51193"/>
    </source>
</evidence>
<dbReference type="SMART" id="SM00487">
    <property type="entry name" value="DEXDc"/>
    <property type="match status" value="1"/>
</dbReference>
<keyword evidence="8" id="KW-0408">Iron</keyword>
<dbReference type="InterPro" id="IPR010614">
    <property type="entry name" value="RAD3-like_helicase_DEAD"/>
</dbReference>
<dbReference type="GO" id="GO:0051539">
    <property type="term" value="F:4 iron, 4 sulfur cluster binding"/>
    <property type="evidence" value="ECO:0007669"/>
    <property type="project" value="UniProtKB-KW"/>
</dbReference>
<dbReference type="EC" id="3.6.1.-" evidence="15"/>
<dbReference type="Gene3D" id="3.40.50.300">
    <property type="entry name" value="P-loop containing nucleotide triphosphate hydrolases"/>
    <property type="match status" value="2"/>
</dbReference>
<evidence type="ECO:0000256" key="1">
    <source>
        <dbReference type="ARBA" id="ARBA00022485"/>
    </source>
</evidence>
<keyword evidence="5 15" id="KW-0378">Hydrolase</keyword>
<dbReference type="RefSeq" id="WP_012035196.1">
    <property type="nucleotide sequence ID" value="NC_009464.1"/>
</dbReference>
<name>Q0W2K8_METAR</name>
<dbReference type="GO" id="GO:0046872">
    <property type="term" value="F:metal ion binding"/>
    <property type="evidence" value="ECO:0007669"/>
    <property type="project" value="UniProtKB-KW"/>
</dbReference>
<dbReference type="SMART" id="SM00491">
    <property type="entry name" value="HELICc2"/>
    <property type="match status" value="1"/>
</dbReference>
<evidence type="ECO:0000313" key="15">
    <source>
        <dbReference type="EMBL" id="CAJ37385.1"/>
    </source>
</evidence>
<keyword evidence="4" id="KW-0227">DNA damage</keyword>
<protein>
    <submittedName>
        <fullName evidence="15">ATP-dependent DNA-repair helicase</fullName>
        <ecNumber evidence="15">3.6.1.-</ecNumber>
    </submittedName>
</protein>
<evidence type="ECO:0000256" key="13">
    <source>
        <dbReference type="SAM" id="Coils"/>
    </source>
</evidence>
<proteinExistence type="predicted"/>
<dbReference type="GO" id="GO:0016818">
    <property type="term" value="F:hydrolase activity, acting on acid anhydrides, in phosphorus-containing anhydrides"/>
    <property type="evidence" value="ECO:0007669"/>
    <property type="project" value="InterPro"/>
</dbReference>
<keyword evidence="13" id="KW-0175">Coiled coil</keyword>
<evidence type="ECO:0000256" key="12">
    <source>
        <dbReference type="ARBA" id="ARBA00023235"/>
    </source>
</evidence>
<dbReference type="PANTHER" id="PTHR11472:SF34">
    <property type="entry name" value="REGULATOR OF TELOMERE ELONGATION HELICASE 1"/>
    <property type="match status" value="1"/>
</dbReference>
<evidence type="ECO:0000313" key="16">
    <source>
        <dbReference type="Proteomes" id="UP000000663"/>
    </source>
</evidence>
<evidence type="ECO:0000256" key="6">
    <source>
        <dbReference type="ARBA" id="ARBA00022806"/>
    </source>
</evidence>
<dbReference type="SUPFAM" id="SSF52540">
    <property type="entry name" value="P-loop containing nucleoside triphosphate hydrolases"/>
    <property type="match status" value="1"/>
</dbReference>
<sequence>MAAEYQQFFPKPAFYPNQREAMDRIYNALLARKLVLFEGACGTGKTLSALAPALAIGRKLGKKVVIATNVHQQMEQFIEEAREIKAVSNIKAVVVKGKAHMCPLEKDYEECSVLRENTYELLELERDLADLRRRENEATAKVRTDKSYADVRQALLNEIRSGEEKLAGLKKRSCSYLREVLLKENEAFREWLFAGVRTPEEIAAASLKDGQCGYEMLKRCMKDAELIICNYHHLLDPGIAGRFLGWAGCDLETAILIFDEAHNLEQQARSHSSVTLSEYTIDKAIGEAAAIKSPQKDDIEYFLFLLKKTVRSTYESRFGFGEAERLGHAWTDITIRDPQGGDDVIRQKLLQELKVRGIDYRKLLEEAIDRGLDLDDRYKKDFKEGRSEVRKTSSLLATSAFMLTYIDRADQTDYYPVLNVRRSREGDVYGRLELFCCIPTDVTRPLLGGAFGAVLMSATLKPFEMVKATLGIDRPTEEITFGTTYPEERRRTLAVDIAPQFAKNRDAPETVNALVGLLKDVVDKSEGNVLIFFPSSGEARKYAGMLNLDVPVFIDEAGISAQDTKLEFFKHGEDGKKAVLITYLWGTLTEGVDYKFDRCRTVVIVGIGFPSLNDRTKAIQRAYDEKFGPGKGWDYGVLYPTVRRIRQACGRVVRSPADYGVRVLADARFTHASVVKLKKYSIHMQFPDYERKEFIDVKPEKVKYSMMNFFGDIRASDSSKK</sequence>
<dbReference type="InterPro" id="IPR045028">
    <property type="entry name" value="DinG/Rad3-like"/>
</dbReference>